<feature type="region of interest" description="Disordered" evidence="1">
    <location>
        <begin position="14"/>
        <end position="106"/>
    </location>
</feature>
<dbReference type="EMBL" id="BMMK01000037">
    <property type="protein sequence ID" value="GGM76629.1"/>
    <property type="molecule type" value="Genomic_DNA"/>
</dbReference>
<feature type="compositionally biased region" description="Basic residues" evidence="1">
    <location>
        <begin position="75"/>
        <end position="89"/>
    </location>
</feature>
<keyword evidence="3" id="KW-1185">Reference proteome</keyword>
<evidence type="ECO:0000256" key="1">
    <source>
        <dbReference type="SAM" id="MobiDB-lite"/>
    </source>
</evidence>
<evidence type="ECO:0000313" key="3">
    <source>
        <dbReference type="Proteomes" id="UP000637578"/>
    </source>
</evidence>
<feature type="compositionally biased region" description="Gly residues" evidence="1">
    <location>
        <begin position="57"/>
        <end position="73"/>
    </location>
</feature>
<organism evidence="2 3">
    <name type="scientific">Longimycelium tulufanense</name>
    <dbReference type="NCBI Taxonomy" id="907463"/>
    <lineage>
        <taxon>Bacteria</taxon>
        <taxon>Bacillati</taxon>
        <taxon>Actinomycetota</taxon>
        <taxon>Actinomycetes</taxon>
        <taxon>Pseudonocardiales</taxon>
        <taxon>Pseudonocardiaceae</taxon>
        <taxon>Longimycelium</taxon>
    </lineage>
</organism>
<gene>
    <name evidence="2" type="ORF">GCM10012275_54180</name>
</gene>
<comment type="caution">
    <text evidence="2">The sequence shown here is derived from an EMBL/GenBank/DDBJ whole genome shotgun (WGS) entry which is preliminary data.</text>
</comment>
<proteinExistence type="predicted"/>
<reference evidence="2" key="1">
    <citation type="journal article" date="2014" name="Int. J. Syst. Evol. Microbiol.">
        <title>Complete genome sequence of Corynebacterium casei LMG S-19264T (=DSM 44701T), isolated from a smear-ripened cheese.</title>
        <authorList>
            <consortium name="US DOE Joint Genome Institute (JGI-PGF)"/>
            <person name="Walter F."/>
            <person name="Albersmeier A."/>
            <person name="Kalinowski J."/>
            <person name="Ruckert C."/>
        </authorList>
    </citation>
    <scope>NUCLEOTIDE SEQUENCE</scope>
    <source>
        <strain evidence="2">CGMCC 4.5737</strain>
    </source>
</reference>
<evidence type="ECO:0000313" key="2">
    <source>
        <dbReference type="EMBL" id="GGM76629.1"/>
    </source>
</evidence>
<name>A0A8J3CJK5_9PSEU</name>
<reference evidence="2" key="2">
    <citation type="submission" date="2020-09" db="EMBL/GenBank/DDBJ databases">
        <authorList>
            <person name="Sun Q."/>
            <person name="Zhou Y."/>
        </authorList>
    </citation>
    <scope>NUCLEOTIDE SEQUENCE</scope>
    <source>
        <strain evidence="2">CGMCC 4.5737</strain>
    </source>
</reference>
<accession>A0A8J3CJK5</accession>
<sequence>MPTGMGWAVAVPGEGAGRWAGQPRVRDRNGTGPAVVISGGTPGGRATHRDPRKKRVPGGGRAPAFGYGDGGSGRSRCRCGARERARRPATRGTTASGPASPGHRVG</sequence>
<dbReference type="AlphaFoldDB" id="A0A8J3CJK5"/>
<protein>
    <submittedName>
        <fullName evidence="2">Uncharacterized protein</fullName>
    </submittedName>
</protein>
<dbReference type="Proteomes" id="UP000637578">
    <property type="component" value="Unassembled WGS sequence"/>
</dbReference>